<protein>
    <recommendedName>
        <fullName evidence="2">AsmA-like C-terminal domain-containing protein</fullName>
    </recommendedName>
</protein>
<evidence type="ECO:0000313" key="1">
    <source>
        <dbReference type="EMBL" id="GAI31436.1"/>
    </source>
</evidence>
<sequence length="293" mass="32697">VGYFVSALEGFDQNLVFSGNFSGKISDLKGKQINVRFGDISTISCDFNFIGLPNIEETFIFINLQKLITGTEDIEKFNNPQIGKKITLPAGFRALGLITYKGNFTGFIDDFVAYGKFTSDLGNISTDLLIKPDTAATFSFNGKLKTEDFDIGKLSKTKNWVGKITLNASLDGHAFRDKQFSASLEGVVNDLEFNDYNYKGIELSGTFTEKAYDGSAYIDDPNVKFNFLGRFDFSQDIPEFDFTANVPRANLYKLNFDKYDSTSFLSFIITANFVGDNLDNTNGEIKLLNSYFS</sequence>
<evidence type="ECO:0008006" key="2">
    <source>
        <dbReference type="Google" id="ProtNLM"/>
    </source>
</evidence>
<proteinExistence type="predicted"/>
<gene>
    <name evidence="1" type="ORF">S06H3_26839</name>
</gene>
<organism evidence="1">
    <name type="scientific">marine sediment metagenome</name>
    <dbReference type="NCBI Taxonomy" id="412755"/>
    <lineage>
        <taxon>unclassified sequences</taxon>
        <taxon>metagenomes</taxon>
        <taxon>ecological metagenomes</taxon>
    </lineage>
</organism>
<feature type="non-terminal residue" evidence="1">
    <location>
        <position position="293"/>
    </location>
</feature>
<comment type="caution">
    <text evidence="1">The sequence shown here is derived from an EMBL/GenBank/DDBJ whole genome shotgun (WGS) entry which is preliminary data.</text>
</comment>
<name>X1NMI4_9ZZZZ</name>
<dbReference type="EMBL" id="BARV01015535">
    <property type="protein sequence ID" value="GAI31436.1"/>
    <property type="molecule type" value="Genomic_DNA"/>
</dbReference>
<feature type="non-terminal residue" evidence="1">
    <location>
        <position position="1"/>
    </location>
</feature>
<dbReference type="AlphaFoldDB" id="X1NMI4"/>
<reference evidence="1" key="1">
    <citation type="journal article" date="2014" name="Front. Microbiol.">
        <title>High frequency of phylogenetically diverse reductive dehalogenase-homologous genes in deep subseafloor sedimentary metagenomes.</title>
        <authorList>
            <person name="Kawai M."/>
            <person name="Futagami T."/>
            <person name="Toyoda A."/>
            <person name="Takaki Y."/>
            <person name="Nishi S."/>
            <person name="Hori S."/>
            <person name="Arai W."/>
            <person name="Tsubouchi T."/>
            <person name="Morono Y."/>
            <person name="Uchiyama I."/>
            <person name="Ito T."/>
            <person name="Fujiyama A."/>
            <person name="Inagaki F."/>
            <person name="Takami H."/>
        </authorList>
    </citation>
    <scope>NUCLEOTIDE SEQUENCE</scope>
    <source>
        <strain evidence="1">Expedition CK06-06</strain>
    </source>
</reference>
<accession>X1NMI4</accession>